<dbReference type="SUPFAM" id="SSF49464">
    <property type="entry name" value="Carboxypeptidase regulatory domain-like"/>
    <property type="match status" value="1"/>
</dbReference>
<dbReference type="Pfam" id="PF13715">
    <property type="entry name" value="CarbopepD_reg_2"/>
    <property type="match status" value="1"/>
</dbReference>
<dbReference type="OrthoDB" id="1682379at2"/>
<feature type="domain" description="Outer membrane protein beta-barrel" evidence="1">
    <location>
        <begin position="497"/>
        <end position="915"/>
    </location>
</feature>
<dbReference type="Pfam" id="PF14905">
    <property type="entry name" value="OMP_b-brl_3"/>
    <property type="match status" value="1"/>
</dbReference>
<keyword evidence="2" id="KW-0675">Receptor</keyword>
<dbReference type="RefSeq" id="WP_040287912.1">
    <property type="nucleotide sequence ID" value="NZ_AFXZ01000003.1"/>
</dbReference>
<dbReference type="AlphaFoldDB" id="G2EA43"/>
<proteinExistence type="predicted"/>
<dbReference type="SUPFAM" id="SSF56935">
    <property type="entry name" value="Porins"/>
    <property type="match status" value="1"/>
</dbReference>
<dbReference type="Proteomes" id="UP000003730">
    <property type="component" value="Unassembled WGS sequence"/>
</dbReference>
<dbReference type="STRING" id="1046627.BZARG_1549"/>
<comment type="caution">
    <text evidence="2">The sequence shown here is derived from an EMBL/GenBank/DDBJ whole genome shotgun (WGS) entry which is preliminary data.</text>
</comment>
<dbReference type="InterPro" id="IPR041700">
    <property type="entry name" value="OMP_b-brl_3"/>
</dbReference>
<dbReference type="EMBL" id="AFXZ01000003">
    <property type="protein sequence ID" value="EGV44711.2"/>
    <property type="molecule type" value="Genomic_DNA"/>
</dbReference>
<dbReference type="InterPro" id="IPR008969">
    <property type="entry name" value="CarboxyPept-like_regulatory"/>
</dbReference>
<dbReference type="eggNOG" id="COG1629">
    <property type="taxonomic scope" value="Bacteria"/>
</dbReference>
<keyword evidence="3" id="KW-1185">Reference proteome</keyword>
<organism evidence="2 3">
    <name type="scientific">Bizionia argentinensis JUB59</name>
    <dbReference type="NCBI Taxonomy" id="1046627"/>
    <lineage>
        <taxon>Bacteria</taxon>
        <taxon>Pseudomonadati</taxon>
        <taxon>Bacteroidota</taxon>
        <taxon>Flavobacteriia</taxon>
        <taxon>Flavobacteriales</taxon>
        <taxon>Flavobacteriaceae</taxon>
        <taxon>Bizionia</taxon>
    </lineage>
</organism>
<sequence>MKNLFFIVAFLCISISFSQSKSIEISGKIIAADDQLPLESATVHLERLSDSTVINYTISDREGRFLLEDRISDKSVKMYVSYIGYKTYVKTISLSNPIIKLENIKMEVSNALDEVLIKSSAPITIKKDTLEFNVSSFKTKKDASVEDLLKELPGVEVDEDGKIKINGKEVNKILVNGKPFFGDDPTITTKNLTKELIEKVQIVDTKTKAEAFTGEDVDGESKTINLTIKEENNKGVFGRVAGGVGTNDRYEGAGMLNYFDNDRRISVLAGTNNINSPGFSFGEIRKMFGGGSNMSMSNNGSFSIDGRSFGGGQGITKSRNAGLNFADKIGEKTDVAADYFYSGSTSENETASQRENILPDSRYFTNSTSKSYNDTNSHSANMGFDIEIDSTFLINIDPSFRYVKSTNTYDSDEESLNDQNVLTNNSNANSYIEDIGKNFRNNINITKKFGDKGAFVRVNVTNEINTRESEDYLTSLTNVYGKDVNDPNNPEYVLLDQTERDQLTNGEGDVNTFRSSINYRLPLIAEALFLDFDYNYDREKSMDTKSTYDKDGQGDYSMFNEDLSTDFEYLDESMTPGVSISYSNKIWSANFGFNYVFRTLGNTDLLRSELTIKKRFESPELKGYLRYKFSPKVSFWSSYSMRSSPPRLSQLQAFQNVSNPLNTIVGNPDLSPSNDHRISLGFNAFDWQKRTGFYAYIGGDLNENQVVNKTTVDDDFVSTTTYANVDGNYNAYASLNYSKDFKLDSIRTIKASIGMTTGQRRNINFNNDVQYASKRQSLSPKAELRFIWKNVMEFRPRYSISFTKNKYDLPEFEDRNFLYLDLSLSTALFLPKKFEWRNDVNFNYNPNIGPGFQKSAWFWNSTLAYSVLKDAGTVTLKVYDLLNQNTNARRTATQNYIQDSQSTVLEQYFMLSFSWKFNSLGSKGETKGNDVFYSH</sequence>
<dbReference type="PATRIC" id="fig|1046627.3.peg.418"/>
<evidence type="ECO:0000313" key="2">
    <source>
        <dbReference type="EMBL" id="EGV44711.2"/>
    </source>
</evidence>
<gene>
    <name evidence="2" type="ORF">BZARG_1549</name>
</gene>
<reference evidence="2 3" key="1">
    <citation type="journal article" date="2008" name="Int. J. Syst. Evol. Microbiol.">
        <title>Bizionia argentinensis sp. nov., isolated from surface marine water in Antarctica.</title>
        <authorList>
            <person name="Bercovich A."/>
            <person name="Vazquez S.C."/>
            <person name="Yankilevich P."/>
            <person name="Coria S.H."/>
            <person name="Foti M."/>
            <person name="Hernandez E."/>
            <person name="Vidal A."/>
            <person name="Ruberto L."/>
            <person name="Melo C."/>
            <person name="Marenssi S."/>
            <person name="Criscuolo M."/>
            <person name="Memoli M."/>
            <person name="Arguelles M."/>
            <person name="Mac Cormack W.P."/>
        </authorList>
    </citation>
    <scope>NUCLEOTIDE SEQUENCE [LARGE SCALE GENOMIC DNA]</scope>
    <source>
        <strain evidence="2 3">JUB59</strain>
    </source>
</reference>
<evidence type="ECO:0000313" key="3">
    <source>
        <dbReference type="Proteomes" id="UP000003730"/>
    </source>
</evidence>
<accession>G2EA43</accession>
<evidence type="ECO:0000259" key="1">
    <source>
        <dbReference type="Pfam" id="PF14905"/>
    </source>
</evidence>
<protein>
    <submittedName>
        <fullName evidence="2">TonB-dependent receptor</fullName>
    </submittedName>
</protein>
<name>G2EA43_9FLAO</name>